<dbReference type="InterPro" id="IPR019758">
    <property type="entry name" value="Pept_S26A_signal_pept_1_CS"/>
</dbReference>
<dbReference type="InterPro" id="IPR019533">
    <property type="entry name" value="Peptidase_S26"/>
</dbReference>
<evidence type="ECO:0000256" key="7">
    <source>
        <dbReference type="ARBA" id="ARBA00022670"/>
    </source>
</evidence>
<comment type="function">
    <text evidence="15">Catalytic component of the signal peptidase complex (SPC) which catalyzes the cleavage of N-terminal signal sequences from nascent proteins as they are translocated into the lumen of the endoplasmic reticulum. Specifically cleaves N-terminal signal peptides that contain a hydrophobic alpha-helix (h-region) shorter than 18-20 amino acids.</text>
</comment>
<dbReference type="SUPFAM" id="SSF51306">
    <property type="entry name" value="LexA/Signal peptidase"/>
    <property type="match status" value="1"/>
</dbReference>
<keyword evidence="12" id="KW-1133">Transmembrane helix</keyword>
<evidence type="ECO:0000313" key="19">
    <source>
        <dbReference type="EMBL" id="PPQ91189.1"/>
    </source>
</evidence>
<dbReference type="GO" id="GO:0009003">
    <property type="term" value="F:signal peptidase activity"/>
    <property type="evidence" value="ECO:0007669"/>
    <property type="project" value="UniProtKB-EC"/>
</dbReference>
<dbReference type="InParanoid" id="A0A409XKA2"/>
<dbReference type="InterPro" id="IPR015927">
    <property type="entry name" value="Peptidase_S24_S26A/B/C"/>
</dbReference>
<keyword evidence="20" id="KW-1185">Reference proteome</keyword>
<dbReference type="PROSITE" id="PS00761">
    <property type="entry name" value="SPASE_I_3"/>
    <property type="match status" value="1"/>
</dbReference>
<dbReference type="InterPro" id="IPR036286">
    <property type="entry name" value="LexA/Signal_pep-like_sf"/>
</dbReference>
<evidence type="ECO:0000256" key="5">
    <source>
        <dbReference type="ARBA" id="ARBA00019685"/>
    </source>
</evidence>
<evidence type="ECO:0000256" key="14">
    <source>
        <dbReference type="ARBA" id="ARBA00033305"/>
    </source>
</evidence>
<comment type="subunit">
    <text evidence="16">Component of the signal peptidase complex (SPC) composed of a catalytic subunit SEC11 and three accessory subunits SPC1, SPC2 and SPC3. The complex induces a local thinning of the ER membrane which is used to measure the length of the signal peptide (SP) h-region of protein substrates. This ensures the selectivity of the complex towards h-regions shorter than 18-20 amino acids. SPC associates with the translocon complex.</text>
</comment>
<evidence type="ECO:0000256" key="8">
    <source>
        <dbReference type="ARBA" id="ARBA00022692"/>
    </source>
</evidence>
<dbReference type="InterPro" id="IPR019756">
    <property type="entry name" value="Pept_S26A_signal_pept_1_Ser-AS"/>
</dbReference>
<dbReference type="PANTHER" id="PTHR10806">
    <property type="entry name" value="SIGNAL PEPTIDASE COMPLEX CATALYTIC SUBUNIT SEC11"/>
    <property type="match status" value="1"/>
</dbReference>
<dbReference type="PANTHER" id="PTHR10806:SF6">
    <property type="entry name" value="SIGNAL PEPTIDASE COMPLEX CATALYTIC SUBUNIT SEC11"/>
    <property type="match status" value="1"/>
</dbReference>
<dbReference type="GO" id="GO:0004252">
    <property type="term" value="F:serine-type endopeptidase activity"/>
    <property type="evidence" value="ECO:0007669"/>
    <property type="project" value="InterPro"/>
</dbReference>
<comment type="caution">
    <text evidence="19">The sequence shown here is derived from an EMBL/GenBank/DDBJ whole genome shotgun (WGS) entry which is preliminary data.</text>
</comment>
<dbReference type="OrthoDB" id="10257561at2759"/>
<keyword evidence="9" id="KW-0378">Hydrolase</keyword>
<keyword evidence="17" id="KW-0732">Signal</keyword>
<evidence type="ECO:0000256" key="4">
    <source>
        <dbReference type="ARBA" id="ARBA00013208"/>
    </source>
</evidence>
<keyword evidence="10" id="KW-0256">Endoplasmic reticulum</keyword>
<feature type="signal peptide" evidence="17">
    <location>
        <begin position="1"/>
        <end position="22"/>
    </location>
</feature>
<keyword evidence="13" id="KW-0472">Membrane</keyword>
<feature type="chain" id="PRO_5019165036" description="Signal peptidase complex catalytic subunit SEC11" evidence="17">
    <location>
        <begin position="23"/>
        <end position="204"/>
    </location>
</feature>
<name>A0A409XKA2_PSICY</name>
<dbReference type="NCBIfam" id="TIGR02228">
    <property type="entry name" value="sigpep_I_arch"/>
    <property type="match status" value="1"/>
</dbReference>
<dbReference type="Proteomes" id="UP000283269">
    <property type="component" value="Unassembled WGS sequence"/>
</dbReference>
<comment type="similarity">
    <text evidence="3">Belongs to the peptidase S26B family.</text>
</comment>
<evidence type="ECO:0000256" key="11">
    <source>
        <dbReference type="ARBA" id="ARBA00022968"/>
    </source>
</evidence>
<dbReference type="EMBL" id="NHYD01001423">
    <property type="protein sequence ID" value="PPQ91189.1"/>
    <property type="molecule type" value="Genomic_DNA"/>
</dbReference>
<evidence type="ECO:0000256" key="2">
    <source>
        <dbReference type="ARBA" id="ARBA00004648"/>
    </source>
</evidence>
<organism evidence="19 20">
    <name type="scientific">Psilocybe cyanescens</name>
    <dbReference type="NCBI Taxonomy" id="93625"/>
    <lineage>
        <taxon>Eukaryota</taxon>
        <taxon>Fungi</taxon>
        <taxon>Dikarya</taxon>
        <taxon>Basidiomycota</taxon>
        <taxon>Agaricomycotina</taxon>
        <taxon>Agaricomycetes</taxon>
        <taxon>Agaricomycetidae</taxon>
        <taxon>Agaricales</taxon>
        <taxon>Agaricineae</taxon>
        <taxon>Strophariaceae</taxon>
        <taxon>Psilocybe</taxon>
    </lineage>
</organism>
<evidence type="ECO:0000256" key="10">
    <source>
        <dbReference type="ARBA" id="ARBA00022824"/>
    </source>
</evidence>
<evidence type="ECO:0000256" key="12">
    <source>
        <dbReference type="ARBA" id="ARBA00022989"/>
    </source>
</evidence>
<dbReference type="EC" id="3.4.21.89" evidence="4"/>
<dbReference type="GO" id="GO:0006465">
    <property type="term" value="P:signal peptide processing"/>
    <property type="evidence" value="ECO:0007669"/>
    <property type="project" value="InterPro"/>
</dbReference>
<keyword evidence="8" id="KW-0812">Transmembrane</keyword>
<dbReference type="FunCoup" id="A0A409XKA2">
    <property type="interactions" value="263"/>
</dbReference>
<feature type="domain" description="Peptidase S24/S26A/S26B/S26C" evidence="18">
    <location>
        <begin position="32"/>
        <end position="90"/>
    </location>
</feature>
<dbReference type="STRING" id="93625.A0A409XKA2"/>
<evidence type="ECO:0000256" key="15">
    <source>
        <dbReference type="ARBA" id="ARBA00045533"/>
    </source>
</evidence>
<accession>A0A409XKA2</accession>
<evidence type="ECO:0000256" key="3">
    <source>
        <dbReference type="ARBA" id="ARBA00011035"/>
    </source>
</evidence>
<dbReference type="CDD" id="cd06530">
    <property type="entry name" value="S26_SPase_I"/>
    <property type="match status" value="1"/>
</dbReference>
<comment type="catalytic activity">
    <reaction evidence="1">
        <text>Cleavage of hydrophobic, N-terminal signal or leader sequences from secreted and periplasmic proteins.</text>
        <dbReference type="EC" id="3.4.21.89"/>
    </reaction>
</comment>
<sequence>MAIRRILLQALSLVSSLTPVMLLYSGVGVLANTQSPVVVVLSGSMEPAFQRGDILFMTNPPHQQYRTGDIVVYKVPGAEIPIVHRVVQARDIVQQQENTEEDVRLPADGDVKWFMQPEVKAVSWRSEDRENGKSVRDQLILTKGDNNDVDDVGLYIGFDRLQRKHIVGKVRGFLPYVGYASIVMNEMPRVKYAFFAALGLASLF</sequence>
<dbReference type="PROSITE" id="PS00501">
    <property type="entry name" value="SPASE_I_1"/>
    <property type="match status" value="1"/>
</dbReference>
<evidence type="ECO:0000313" key="20">
    <source>
        <dbReference type="Proteomes" id="UP000283269"/>
    </source>
</evidence>
<dbReference type="AlphaFoldDB" id="A0A409XKA2"/>
<dbReference type="InterPro" id="IPR001733">
    <property type="entry name" value="Peptidase_S26B"/>
</dbReference>
<evidence type="ECO:0000256" key="16">
    <source>
        <dbReference type="ARBA" id="ARBA00047037"/>
    </source>
</evidence>
<evidence type="ECO:0000256" key="17">
    <source>
        <dbReference type="SAM" id="SignalP"/>
    </source>
</evidence>
<comment type="subcellular location">
    <subcellularLocation>
        <location evidence="2">Endoplasmic reticulum membrane</location>
        <topology evidence="2">Single-pass type II membrane protein</topology>
    </subcellularLocation>
</comment>
<evidence type="ECO:0000256" key="6">
    <source>
        <dbReference type="ARBA" id="ARBA00021755"/>
    </source>
</evidence>
<keyword evidence="11" id="KW-0735">Signal-anchor</keyword>
<evidence type="ECO:0000259" key="18">
    <source>
        <dbReference type="Pfam" id="PF00717"/>
    </source>
</evidence>
<evidence type="ECO:0000256" key="1">
    <source>
        <dbReference type="ARBA" id="ARBA00000677"/>
    </source>
</evidence>
<dbReference type="Gene3D" id="2.10.109.10">
    <property type="entry name" value="Umud Fragment, subunit A"/>
    <property type="match status" value="1"/>
</dbReference>
<gene>
    <name evidence="19" type="ORF">CVT25_001205</name>
</gene>
<dbReference type="Pfam" id="PF00717">
    <property type="entry name" value="Peptidase_S24"/>
    <property type="match status" value="1"/>
</dbReference>
<protein>
    <recommendedName>
        <fullName evidence="5">Signal peptidase complex catalytic subunit SEC11</fullName>
        <ecNumber evidence="4">3.4.21.89</ecNumber>
    </recommendedName>
    <alternativeName>
        <fullName evidence="14">Signal peptidase I</fullName>
    </alternativeName>
    <alternativeName>
        <fullName evidence="6">Signal peptidase complex catalytic subunit sec11</fullName>
    </alternativeName>
</protein>
<evidence type="ECO:0000256" key="9">
    <source>
        <dbReference type="ARBA" id="ARBA00022801"/>
    </source>
</evidence>
<reference evidence="19 20" key="1">
    <citation type="journal article" date="2018" name="Evol. Lett.">
        <title>Horizontal gene cluster transfer increased hallucinogenic mushroom diversity.</title>
        <authorList>
            <person name="Reynolds H.T."/>
            <person name="Vijayakumar V."/>
            <person name="Gluck-Thaler E."/>
            <person name="Korotkin H.B."/>
            <person name="Matheny P.B."/>
            <person name="Slot J.C."/>
        </authorList>
    </citation>
    <scope>NUCLEOTIDE SEQUENCE [LARGE SCALE GENOMIC DNA]</scope>
    <source>
        <strain evidence="19 20">2631</strain>
    </source>
</reference>
<dbReference type="GO" id="GO:0005787">
    <property type="term" value="C:signal peptidase complex"/>
    <property type="evidence" value="ECO:0007669"/>
    <property type="project" value="TreeGrafter"/>
</dbReference>
<keyword evidence="7" id="KW-0645">Protease</keyword>
<evidence type="ECO:0000256" key="13">
    <source>
        <dbReference type="ARBA" id="ARBA00023136"/>
    </source>
</evidence>
<proteinExistence type="inferred from homology"/>